<organism evidence="2 3">
    <name type="scientific">Steroidobacter denitrificans</name>
    <dbReference type="NCBI Taxonomy" id="465721"/>
    <lineage>
        <taxon>Bacteria</taxon>
        <taxon>Pseudomonadati</taxon>
        <taxon>Pseudomonadota</taxon>
        <taxon>Gammaproteobacteria</taxon>
        <taxon>Steroidobacterales</taxon>
        <taxon>Steroidobacteraceae</taxon>
        <taxon>Steroidobacter</taxon>
    </lineage>
</organism>
<dbReference type="SUPFAM" id="SSF51679">
    <property type="entry name" value="Bacterial luciferase-like"/>
    <property type="match status" value="1"/>
</dbReference>
<gene>
    <name evidence="2" type="ORF">ACG33_03705</name>
</gene>
<accession>A0A127F9F4</accession>
<keyword evidence="3" id="KW-1185">Reference proteome</keyword>
<dbReference type="Proteomes" id="UP000070250">
    <property type="component" value="Chromosome"/>
</dbReference>
<dbReference type="EMBL" id="CP011971">
    <property type="protein sequence ID" value="AMN46225.1"/>
    <property type="molecule type" value="Genomic_DNA"/>
</dbReference>
<dbReference type="GO" id="GO:0005829">
    <property type="term" value="C:cytosol"/>
    <property type="evidence" value="ECO:0007669"/>
    <property type="project" value="TreeGrafter"/>
</dbReference>
<reference evidence="2 3" key="1">
    <citation type="submission" date="2015-06" db="EMBL/GenBank/DDBJ databases">
        <title>A Comprehensive Approach to Explore the Metabolic and Phylogenetic Diversity of Bacterial Steroid Degradation in the Environment: Testosterone as an Example.</title>
        <authorList>
            <person name="Yang F.-C."/>
            <person name="Chen Y.-L."/>
            <person name="Yu C.-P."/>
            <person name="Tang S.-L."/>
            <person name="Wang P.-H."/>
            <person name="Ismail W."/>
            <person name="Wang C.-H."/>
            <person name="Yang C.-Y."/>
            <person name="Chiang Y.-R."/>
        </authorList>
    </citation>
    <scope>NUCLEOTIDE SEQUENCE [LARGE SCALE GENOMIC DNA]</scope>
    <source>
        <strain evidence="2 3">DSM 18526</strain>
    </source>
</reference>
<dbReference type="OrthoDB" id="7903015at2"/>
<dbReference type="InterPro" id="IPR011251">
    <property type="entry name" value="Luciferase-like_dom"/>
</dbReference>
<dbReference type="KEGG" id="sdf:ACG33_03705"/>
<evidence type="ECO:0000313" key="3">
    <source>
        <dbReference type="Proteomes" id="UP000070250"/>
    </source>
</evidence>
<sequence length="305" mass="33349">MAERVAAALEMAEWADRLGARQIVLAEHHGSEDGYLPSPLTMGAAIAAKTRQAVIRLFLAAPFYDPLRLAEDLALLDLISKGRIDVNLVAGYVPSEFAMFDVPMSERPARMTEVVKTLKQAWSGEPFEYRGRTVLIRPAPFRRGGPPITLGGSSEAAARRAARIGDGFAPGLPTLWDFYRDECLKIGKPDPGPPRRATPAVTILSLNPQEAWETLAPYFLHETNAYGAWEATRGGEILHQQAADAAALRKMGTYRILTPQDYQEELRAAGAAAFTMLHPMVGGIPPELAWEHLRLFEQHVLSGGG</sequence>
<evidence type="ECO:0000259" key="1">
    <source>
        <dbReference type="Pfam" id="PF00296"/>
    </source>
</evidence>
<dbReference type="InterPro" id="IPR036661">
    <property type="entry name" value="Luciferase-like_sf"/>
</dbReference>
<dbReference type="InterPro" id="IPR050766">
    <property type="entry name" value="Bact_Lucif_Oxidored"/>
</dbReference>
<dbReference type="Gene3D" id="3.20.20.30">
    <property type="entry name" value="Luciferase-like domain"/>
    <property type="match status" value="1"/>
</dbReference>
<proteinExistence type="predicted"/>
<evidence type="ECO:0000313" key="2">
    <source>
        <dbReference type="EMBL" id="AMN46225.1"/>
    </source>
</evidence>
<dbReference type="STRING" id="465721.ACG33_03705"/>
<feature type="domain" description="Luciferase-like" evidence="1">
    <location>
        <begin position="4"/>
        <end position="247"/>
    </location>
</feature>
<name>A0A127F9F4_STEDE</name>
<dbReference type="PANTHER" id="PTHR30137">
    <property type="entry name" value="LUCIFERASE-LIKE MONOOXYGENASE"/>
    <property type="match status" value="1"/>
</dbReference>
<dbReference type="GO" id="GO:0016705">
    <property type="term" value="F:oxidoreductase activity, acting on paired donors, with incorporation or reduction of molecular oxygen"/>
    <property type="evidence" value="ECO:0007669"/>
    <property type="project" value="InterPro"/>
</dbReference>
<dbReference type="PATRIC" id="fig|465721.4.peg.795"/>
<dbReference type="AlphaFoldDB" id="A0A127F9F4"/>
<dbReference type="PANTHER" id="PTHR30137:SF6">
    <property type="entry name" value="LUCIFERASE-LIKE MONOOXYGENASE"/>
    <property type="match status" value="1"/>
</dbReference>
<dbReference type="Pfam" id="PF00296">
    <property type="entry name" value="Bac_luciferase"/>
    <property type="match status" value="1"/>
</dbReference>
<protein>
    <submittedName>
        <fullName evidence="2">Luciferase</fullName>
    </submittedName>
</protein>